<sequence>MSLPTLLLCFLATTSAHITDYSRANYIPVIDGKVLVWEEFAYVRHSANLSEYRRVIDETDSMLDMFPQSHMKKLLSVDIAHLRDMLDSLSIHHRVARSLDFLGTALKVVAGTPDAEDFEKVKFTEARLVDAHNSQIEINTKTQVRINELTDTINKLLKISKSAQIDTGHLYETLSTRNRIIVMELQNLMLTITLAKINVVSPNFLDHADLESIWGEEPTNTPIREILSVASVKVLQSLNILHFIIKFPKIIMACNKVTILPVVHHDTVLRLKDNVVAECNREIRTVKNCSITPGATFCQLSSVSSCAQELHAGVVAHCDAQQSDLHPITYVDEGIIVINDRPALVRVDNGTAIHIRGTHLITFIESAMVNETVFFNHDMVQNRAPGVANSPVLNISMKHEVLSLPYLHRLSEKNLEQIRNFEKDVDGYRLSQIALVAGAIFCALICIGLTWQRTTRAKKSTAQLKEVLAQIGSAEGGLNLEEGIVN</sequence>
<evidence type="ECO:0000256" key="2">
    <source>
        <dbReference type="SAM" id="SignalP"/>
    </source>
</evidence>
<dbReference type="EMBL" id="AY050229">
    <property type="protein sequence ID" value="AAK84928.1"/>
    <property type="molecule type" value="mRNA"/>
</dbReference>
<dbReference type="PIRSF" id="PIRSF003841">
    <property type="entry name" value="Gypsy"/>
    <property type="match status" value="1"/>
</dbReference>
<feature type="transmembrane region" description="Helical" evidence="1">
    <location>
        <begin position="430"/>
        <end position="451"/>
    </location>
</feature>
<keyword evidence="1" id="KW-0812">Transmembrane</keyword>
<reference evidence="3" key="1">
    <citation type="submission" date="2001-07" db="EMBL/GenBank/DDBJ databases">
        <authorList>
            <person name="Stapleton M."/>
            <person name="Brokstein P."/>
            <person name="Hong L."/>
            <person name="Agbayani A."/>
            <person name="Carlson J."/>
            <person name="Champe M."/>
            <person name="Chavez C."/>
            <person name="Dorsett V."/>
            <person name="Farfan D."/>
            <person name="Frise E."/>
            <person name="George R."/>
            <person name="Gonzalez M."/>
            <person name="Guarin H."/>
            <person name="Li P."/>
            <person name="Liao G."/>
            <person name="Miranda A."/>
            <person name="Mungall C.J."/>
            <person name="Nunoo J."/>
            <person name="Pacleb J."/>
            <person name="Paragas V."/>
            <person name="Park S."/>
            <person name="Phouanenavong S."/>
            <person name="Wan K."/>
            <person name="Yu C."/>
            <person name="Lewis S.E."/>
            <person name="Rubin G.M."/>
            <person name="Celniker S."/>
        </authorList>
    </citation>
    <scope>NUCLEOTIDE SEQUENCE</scope>
</reference>
<protein>
    <submittedName>
        <fullName evidence="3">SD01615p</fullName>
    </submittedName>
</protein>
<dbReference type="InterPro" id="IPR009882">
    <property type="entry name" value="Gypsy"/>
</dbReference>
<keyword evidence="1" id="KW-0472">Membrane</keyword>
<dbReference type="AlphaFoldDB" id="Q961S8"/>
<dbReference type="PeptideAtlas" id="Q961S8"/>
<accession>Q961S8</accession>
<proteinExistence type="evidence at transcript level"/>
<evidence type="ECO:0000256" key="1">
    <source>
        <dbReference type="SAM" id="Phobius"/>
    </source>
</evidence>
<feature type="signal peptide" evidence="2">
    <location>
        <begin position="1"/>
        <end position="16"/>
    </location>
</feature>
<organism evidence="3">
    <name type="scientific">Drosophila melanogaster</name>
    <name type="common">Fruit fly</name>
    <dbReference type="NCBI Taxonomy" id="7227"/>
    <lineage>
        <taxon>Eukaryota</taxon>
        <taxon>Metazoa</taxon>
        <taxon>Ecdysozoa</taxon>
        <taxon>Arthropoda</taxon>
        <taxon>Hexapoda</taxon>
        <taxon>Insecta</taxon>
        <taxon>Pterygota</taxon>
        <taxon>Neoptera</taxon>
        <taxon>Endopterygota</taxon>
        <taxon>Diptera</taxon>
        <taxon>Brachycera</taxon>
        <taxon>Muscomorpha</taxon>
        <taxon>Ephydroidea</taxon>
        <taxon>Drosophilidae</taxon>
        <taxon>Drosophila</taxon>
        <taxon>Sophophora</taxon>
    </lineage>
</organism>
<dbReference type="Pfam" id="PF07253">
    <property type="entry name" value="Gypsy"/>
    <property type="match status" value="1"/>
</dbReference>
<feature type="chain" id="PRO_5004321783" evidence="2">
    <location>
        <begin position="17"/>
        <end position="486"/>
    </location>
</feature>
<name>Q961S8_DROME</name>
<keyword evidence="1" id="KW-1133">Transmembrane helix</keyword>
<evidence type="ECO:0000313" key="3">
    <source>
        <dbReference type="EMBL" id="AAK84928.1"/>
    </source>
</evidence>
<gene>
    <name evidence="3" type="ORF">CG11706</name>
</gene>
<keyword evidence="2" id="KW-0732">Signal</keyword>